<keyword evidence="3" id="KW-1185">Reference proteome</keyword>
<reference evidence="2 3" key="1">
    <citation type="submission" date="2016-07" db="EMBL/GenBank/DDBJ databases">
        <title>Pervasive Adenine N6-methylation of Active Genes in Fungi.</title>
        <authorList>
            <consortium name="DOE Joint Genome Institute"/>
            <person name="Mondo S.J."/>
            <person name="Dannebaum R.O."/>
            <person name="Kuo R.C."/>
            <person name="Labutti K."/>
            <person name="Haridas S."/>
            <person name="Kuo A."/>
            <person name="Salamov A."/>
            <person name="Ahrendt S.R."/>
            <person name="Lipzen A."/>
            <person name="Sullivan W."/>
            <person name="Andreopoulos W.B."/>
            <person name="Clum A."/>
            <person name="Lindquist E."/>
            <person name="Daum C."/>
            <person name="Ramamoorthy G.K."/>
            <person name="Gryganskyi A."/>
            <person name="Culley D."/>
            <person name="Magnuson J.K."/>
            <person name="James T.Y."/>
            <person name="O'Malley M.A."/>
            <person name="Stajich J.E."/>
            <person name="Spatafora J.W."/>
            <person name="Visel A."/>
            <person name="Grigoriev I.V."/>
        </authorList>
    </citation>
    <scope>NUCLEOTIDE SEQUENCE [LARGE SCALE GENOMIC DNA]</scope>
    <source>
        <strain evidence="2 3">62-1032</strain>
    </source>
</reference>
<feature type="chain" id="PRO_5012327523" description="Proteophosphoglycan ppg4" evidence="1">
    <location>
        <begin position="23"/>
        <end position="322"/>
    </location>
</feature>
<organism evidence="2 3">
    <name type="scientific">Leucosporidium creatinivorum</name>
    <dbReference type="NCBI Taxonomy" id="106004"/>
    <lineage>
        <taxon>Eukaryota</taxon>
        <taxon>Fungi</taxon>
        <taxon>Dikarya</taxon>
        <taxon>Basidiomycota</taxon>
        <taxon>Pucciniomycotina</taxon>
        <taxon>Microbotryomycetes</taxon>
        <taxon>Leucosporidiales</taxon>
        <taxon>Leucosporidium</taxon>
    </lineage>
</organism>
<feature type="signal peptide" evidence="1">
    <location>
        <begin position="1"/>
        <end position="22"/>
    </location>
</feature>
<proteinExistence type="predicted"/>
<evidence type="ECO:0008006" key="4">
    <source>
        <dbReference type="Google" id="ProtNLM"/>
    </source>
</evidence>
<protein>
    <recommendedName>
        <fullName evidence="4">Proteophosphoglycan ppg4</fullName>
    </recommendedName>
</protein>
<dbReference type="InterPro" id="IPR032675">
    <property type="entry name" value="LRR_dom_sf"/>
</dbReference>
<dbReference type="InParanoid" id="A0A1Y2ECU9"/>
<sequence length="322" mass="36484">MSLIALPLLSALTSFAFEPSEGGDYEVPKGITDILPRMAHLRRFEVRYCAGWEDEAFSVGRTVPSLRTLIIDREWCNHRLTDQELGNLQHLESPIDFWGELVLSSKSARALSLSTLRELRLSDAENLDTGMVEYKYYAQLIEQHLNSTPAPAPVSLEVLTFTLPNTFDDPLSWLPLLRAFRSPPSLHEVAFEQTSLVEAPNLAPWELLRLPQARKLSLKVPGYRNPDKMNAALPFSVILSSFPQLKSLTLDNVFALDRVESTICVPAPPQDTPLQQLLYFVEGETEIETVDLREDDEKRFVRCRRDPGPVGGFIRELWHSEL</sequence>
<dbReference type="EMBL" id="MCGR01000058">
    <property type="protein sequence ID" value="ORY69144.1"/>
    <property type="molecule type" value="Genomic_DNA"/>
</dbReference>
<keyword evidence="1" id="KW-0732">Signal</keyword>
<evidence type="ECO:0000313" key="3">
    <source>
        <dbReference type="Proteomes" id="UP000193467"/>
    </source>
</evidence>
<dbReference type="AlphaFoldDB" id="A0A1Y2ECU9"/>
<dbReference type="Proteomes" id="UP000193467">
    <property type="component" value="Unassembled WGS sequence"/>
</dbReference>
<comment type="caution">
    <text evidence="2">The sequence shown here is derived from an EMBL/GenBank/DDBJ whole genome shotgun (WGS) entry which is preliminary data.</text>
</comment>
<evidence type="ECO:0000313" key="2">
    <source>
        <dbReference type="EMBL" id="ORY69144.1"/>
    </source>
</evidence>
<evidence type="ECO:0000256" key="1">
    <source>
        <dbReference type="SAM" id="SignalP"/>
    </source>
</evidence>
<accession>A0A1Y2ECU9</accession>
<gene>
    <name evidence="2" type="ORF">BCR35DRAFT_308158</name>
</gene>
<dbReference type="SUPFAM" id="SSF52047">
    <property type="entry name" value="RNI-like"/>
    <property type="match status" value="1"/>
</dbReference>
<name>A0A1Y2ECU9_9BASI</name>
<dbReference type="Gene3D" id="3.80.10.10">
    <property type="entry name" value="Ribonuclease Inhibitor"/>
    <property type="match status" value="1"/>
</dbReference>